<name>A0A165IH58_EXIGL</name>
<gene>
    <name evidence="2" type="ORF">EXIGLDRAFT_768046</name>
</gene>
<accession>A0A165IH58</accession>
<dbReference type="EMBL" id="KV425990">
    <property type="protein sequence ID" value="KZV93395.1"/>
    <property type="molecule type" value="Genomic_DNA"/>
</dbReference>
<feature type="region of interest" description="Disordered" evidence="1">
    <location>
        <begin position="129"/>
        <end position="180"/>
    </location>
</feature>
<organism evidence="2 3">
    <name type="scientific">Exidia glandulosa HHB12029</name>
    <dbReference type="NCBI Taxonomy" id="1314781"/>
    <lineage>
        <taxon>Eukaryota</taxon>
        <taxon>Fungi</taxon>
        <taxon>Dikarya</taxon>
        <taxon>Basidiomycota</taxon>
        <taxon>Agaricomycotina</taxon>
        <taxon>Agaricomycetes</taxon>
        <taxon>Auriculariales</taxon>
        <taxon>Exidiaceae</taxon>
        <taxon>Exidia</taxon>
    </lineage>
</organism>
<dbReference type="InParanoid" id="A0A165IH58"/>
<feature type="region of interest" description="Disordered" evidence="1">
    <location>
        <begin position="1"/>
        <end position="48"/>
    </location>
</feature>
<sequence>MTTSRPNSPTPSLDSLRSSFTPSPSQSLSEYPGDTTRAHPPSPTPMYISSELFRTEADRLGELLEQLDARLRENNSDSDSASSPDSLCSADSFEYFADGSLSSPSIDFSPSPLPSATLDSSTFRASAEASSFNDPCNSGGDLMDLEPSSAADTYVPPHRRAEETGAASSTRTTDPRRVFFGPDESGAFATSLPPAPVQPTPPPQPASNDQIALFLAALFKYIAASPTELALILDRMDEEAKLVVLSILLNLRPRNMVQAAPIQVSRIVGHAVRSCGLDYHCQLANGRGTTFVRDTDLHLIENSPQRVAAYWRNPQRRLADWQIRNLLSYPQYANAEGDWLRRELAFGSSLRHRPANS</sequence>
<evidence type="ECO:0000256" key="1">
    <source>
        <dbReference type="SAM" id="MobiDB-lite"/>
    </source>
</evidence>
<feature type="compositionally biased region" description="Low complexity" evidence="1">
    <location>
        <begin position="15"/>
        <end position="29"/>
    </location>
</feature>
<dbReference type="AlphaFoldDB" id="A0A165IH58"/>
<feature type="compositionally biased region" description="Polar residues" evidence="1">
    <location>
        <begin position="1"/>
        <end position="13"/>
    </location>
</feature>
<proteinExistence type="predicted"/>
<protein>
    <submittedName>
        <fullName evidence="2">Uncharacterized protein</fullName>
    </submittedName>
</protein>
<evidence type="ECO:0000313" key="3">
    <source>
        <dbReference type="Proteomes" id="UP000077266"/>
    </source>
</evidence>
<reference evidence="2 3" key="1">
    <citation type="journal article" date="2016" name="Mol. Biol. Evol.">
        <title>Comparative Genomics of Early-Diverging Mushroom-Forming Fungi Provides Insights into the Origins of Lignocellulose Decay Capabilities.</title>
        <authorList>
            <person name="Nagy L.G."/>
            <person name="Riley R."/>
            <person name="Tritt A."/>
            <person name="Adam C."/>
            <person name="Daum C."/>
            <person name="Floudas D."/>
            <person name="Sun H."/>
            <person name="Yadav J.S."/>
            <person name="Pangilinan J."/>
            <person name="Larsson K.H."/>
            <person name="Matsuura K."/>
            <person name="Barry K."/>
            <person name="Labutti K."/>
            <person name="Kuo R."/>
            <person name="Ohm R.A."/>
            <person name="Bhattacharya S.S."/>
            <person name="Shirouzu T."/>
            <person name="Yoshinaga Y."/>
            <person name="Martin F.M."/>
            <person name="Grigoriev I.V."/>
            <person name="Hibbett D.S."/>
        </authorList>
    </citation>
    <scope>NUCLEOTIDE SEQUENCE [LARGE SCALE GENOMIC DNA]</scope>
    <source>
        <strain evidence="2 3">HHB12029</strain>
    </source>
</reference>
<dbReference type="Proteomes" id="UP000077266">
    <property type="component" value="Unassembled WGS sequence"/>
</dbReference>
<evidence type="ECO:0000313" key="2">
    <source>
        <dbReference type="EMBL" id="KZV93395.1"/>
    </source>
</evidence>
<keyword evidence="3" id="KW-1185">Reference proteome</keyword>